<name>A0A510V842_9CELL</name>
<evidence type="ECO:0000313" key="3">
    <source>
        <dbReference type="Proteomes" id="UP000321118"/>
    </source>
</evidence>
<dbReference type="AlphaFoldDB" id="A0A510V842"/>
<proteinExistence type="predicted"/>
<accession>A0A510V842</accession>
<sequence>MPAPTAASTAITHHRLRSADKYSFMPNARSSALALAPTDPDPRGKVVVPHRPPIVSRGPSTDRGGCG</sequence>
<dbReference type="Proteomes" id="UP000321118">
    <property type="component" value="Unassembled WGS sequence"/>
</dbReference>
<dbReference type="EMBL" id="BJUB01000005">
    <property type="protein sequence ID" value="GEK21315.1"/>
    <property type="molecule type" value="Genomic_DNA"/>
</dbReference>
<gene>
    <name evidence="2" type="ORF">CXY01_18350</name>
</gene>
<evidence type="ECO:0000256" key="1">
    <source>
        <dbReference type="SAM" id="MobiDB-lite"/>
    </source>
</evidence>
<reference evidence="2 3" key="1">
    <citation type="submission" date="2019-07" db="EMBL/GenBank/DDBJ databases">
        <title>Whole genome shotgun sequence of Cellulomonas xylanilytica NBRC 101102.</title>
        <authorList>
            <person name="Hosoyama A."/>
            <person name="Uohara A."/>
            <person name="Ohji S."/>
            <person name="Ichikawa N."/>
        </authorList>
    </citation>
    <scope>NUCLEOTIDE SEQUENCE [LARGE SCALE GENOMIC DNA]</scope>
    <source>
        <strain evidence="2 3">NBRC 101102</strain>
    </source>
</reference>
<keyword evidence="3" id="KW-1185">Reference proteome</keyword>
<evidence type="ECO:0000313" key="2">
    <source>
        <dbReference type="EMBL" id="GEK21315.1"/>
    </source>
</evidence>
<organism evidence="2 3">
    <name type="scientific">Cellulomonas xylanilytica</name>
    <dbReference type="NCBI Taxonomy" id="233583"/>
    <lineage>
        <taxon>Bacteria</taxon>
        <taxon>Bacillati</taxon>
        <taxon>Actinomycetota</taxon>
        <taxon>Actinomycetes</taxon>
        <taxon>Micrococcales</taxon>
        <taxon>Cellulomonadaceae</taxon>
        <taxon>Cellulomonas</taxon>
    </lineage>
</organism>
<comment type="caution">
    <text evidence="2">The sequence shown here is derived from an EMBL/GenBank/DDBJ whole genome shotgun (WGS) entry which is preliminary data.</text>
</comment>
<protein>
    <submittedName>
        <fullName evidence="2">Uncharacterized protein</fullName>
    </submittedName>
</protein>
<feature type="region of interest" description="Disordered" evidence="1">
    <location>
        <begin position="33"/>
        <end position="67"/>
    </location>
</feature>